<evidence type="ECO:0000313" key="2">
    <source>
        <dbReference type="Proteomes" id="UP001611075"/>
    </source>
</evidence>
<dbReference type="EMBL" id="JBIRPU010000016">
    <property type="protein sequence ID" value="MFI0795235.1"/>
    <property type="molecule type" value="Genomic_DNA"/>
</dbReference>
<sequence>MTTYTVMVVNNSSWTNPVFAIFAQIPEAEAGQSRHNLAWLTQAIAKENTYLFQWNTSWGLTWARQGVARGKIWQPSRSAPLPVDPADKATSHAEFTHNGDFQLAYQDGNPDGERIFVHDSGTTPTQDKAASSVALTLYGRPVCATETGPNLLHEFTTTLTYFIAAGDISQGLRQGSLTRSGFPFRRSRRWLT</sequence>
<keyword evidence="2" id="KW-1185">Reference proteome</keyword>
<dbReference type="RefSeq" id="WP_396682250.1">
    <property type="nucleotide sequence ID" value="NZ_JBIRPU010000016.1"/>
</dbReference>
<dbReference type="Proteomes" id="UP001611075">
    <property type="component" value="Unassembled WGS sequence"/>
</dbReference>
<evidence type="ECO:0000313" key="1">
    <source>
        <dbReference type="EMBL" id="MFI0795235.1"/>
    </source>
</evidence>
<reference evidence="1 2" key="1">
    <citation type="submission" date="2024-10" db="EMBL/GenBank/DDBJ databases">
        <title>The Natural Products Discovery Center: Release of the First 8490 Sequenced Strains for Exploring Actinobacteria Biosynthetic Diversity.</title>
        <authorList>
            <person name="Kalkreuter E."/>
            <person name="Kautsar S.A."/>
            <person name="Yang D."/>
            <person name="Bader C.D."/>
            <person name="Teijaro C.N."/>
            <person name="Fluegel L."/>
            <person name="Davis C.M."/>
            <person name="Simpson J.R."/>
            <person name="Lauterbach L."/>
            <person name="Steele A.D."/>
            <person name="Gui C."/>
            <person name="Meng S."/>
            <person name="Li G."/>
            <person name="Viehrig K."/>
            <person name="Ye F."/>
            <person name="Su P."/>
            <person name="Kiefer A.F."/>
            <person name="Nichols A."/>
            <person name="Cepeda A.J."/>
            <person name="Yan W."/>
            <person name="Fan B."/>
            <person name="Jiang Y."/>
            <person name="Adhikari A."/>
            <person name="Zheng C.-J."/>
            <person name="Schuster L."/>
            <person name="Cowan T.M."/>
            <person name="Smanski M.J."/>
            <person name="Chevrette M.G."/>
            <person name="De Carvalho L.P.S."/>
            <person name="Shen B."/>
        </authorList>
    </citation>
    <scope>NUCLEOTIDE SEQUENCE [LARGE SCALE GENOMIC DNA]</scope>
    <source>
        <strain evidence="1 2">NPDC021253</strain>
    </source>
</reference>
<gene>
    <name evidence="1" type="ORF">ACH4OY_21520</name>
</gene>
<organism evidence="1 2">
    <name type="scientific">Micromonospora rubida</name>
    <dbReference type="NCBI Taxonomy" id="2697657"/>
    <lineage>
        <taxon>Bacteria</taxon>
        <taxon>Bacillati</taxon>
        <taxon>Actinomycetota</taxon>
        <taxon>Actinomycetes</taxon>
        <taxon>Micromonosporales</taxon>
        <taxon>Micromonosporaceae</taxon>
        <taxon>Micromonospora</taxon>
    </lineage>
</organism>
<proteinExistence type="predicted"/>
<accession>A0ABW7SQ15</accession>
<comment type="caution">
    <text evidence="1">The sequence shown here is derived from an EMBL/GenBank/DDBJ whole genome shotgun (WGS) entry which is preliminary data.</text>
</comment>
<name>A0ABW7SQ15_9ACTN</name>
<protein>
    <submittedName>
        <fullName evidence="1">Uncharacterized protein</fullName>
    </submittedName>
</protein>